<evidence type="ECO:0000313" key="3">
    <source>
        <dbReference type="Proteomes" id="UP001321506"/>
    </source>
</evidence>
<dbReference type="EC" id="1.-.-.-" evidence="2"/>
<proteinExistence type="predicted"/>
<protein>
    <submittedName>
        <fullName evidence="2">FAD-dependent oxidoreductase</fullName>
        <ecNumber evidence="2">1.-.-.-</ecNumber>
    </submittedName>
</protein>
<accession>A0AAW6T9T4</accession>
<reference evidence="2 3" key="1">
    <citation type="submission" date="2023-04" db="EMBL/GenBank/DDBJ databases">
        <title>Klugiella caeni sp. nov. isolated from the sludge of biochemical tank.</title>
        <authorList>
            <person name="Geng K."/>
        </authorList>
    </citation>
    <scope>NUCLEOTIDE SEQUENCE [LARGE SCALE GENOMIC DNA]</scope>
    <source>
        <strain evidence="2 3">YN-L-19</strain>
    </source>
</reference>
<gene>
    <name evidence="2" type="ORF">QF206_07365</name>
</gene>
<name>A0AAW6T9T4_9MICO</name>
<dbReference type="InterPro" id="IPR006076">
    <property type="entry name" value="FAD-dep_OxRdtase"/>
</dbReference>
<dbReference type="EMBL" id="JASATX010000002">
    <property type="protein sequence ID" value="MDI2098783.1"/>
    <property type="molecule type" value="Genomic_DNA"/>
</dbReference>
<dbReference type="InterPro" id="IPR036188">
    <property type="entry name" value="FAD/NAD-bd_sf"/>
</dbReference>
<dbReference type="GO" id="GO:0016491">
    <property type="term" value="F:oxidoreductase activity"/>
    <property type="evidence" value="ECO:0007669"/>
    <property type="project" value="UniProtKB-KW"/>
</dbReference>
<dbReference type="PANTHER" id="PTHR13847:SF285">
    <property type="entry name" value="FAD DEPENDENT OXIDOREDUCTASE DOMAIN-CONTAINING PROTEIN"/>
    <property type="match status" value="1"/>
</dbReference>
<dbReference type="SUPFAM" id="SSF51905">
    <property type="entry name" value="FAD/NAD(P)-binding domain"/>
    <property type="match status" value="1"/>
</dbReference>
<dbReference type="AlphaFoldDB" id="A0AAW6T9T4"/>
<evidence type="ECO:0000313" key="2">
    <source>
        <dbReference type="EMBL" id="MDI2098783.1"/>
    </source>
</evidence>
<comment type="caution">
    <text evidence="2">The sequence shown here is derived from an EMBL/GenBank/DDBJ whole genome shotgun (WGS) entry which is preliminary data.</text>
</comment>
<dbReference type="Proteomes" id="UP001321506">
    <property type="component" value="Unassembled WGS sequence"/>
</dbReference>
<keyword evidence="2" id="KW-0560">Oxidoreductase</keyword>
<dbReference type="Pfam" id="PF01266">
    <property type="entry name" value="DAO"/>
    <property type="match status" value="1"/>
</dbReference>
<dbReference type="Gene3D" id="3.50.50.60">
    <property type="entry name" value="FAD/NAD(P)-binding domain"/>
    <property type="match status" value="1"/>
</dbReference>
<organism evidence="2 3">
    <name type="scientific">Ruicaihuangia caeni</name>
    <dbReference type="NCBI Taxonomy" id="3042517"/>
    <lineage>
        <taxon>Bacteria</taxon>
        <taxon>Bacillati</taxon>
        <taxon>Actinomycetota</taxon>
        <taxon>Actinomycetes</taxon>
        <taxon>Micrococcales</taxon>
        <taxon>Microbacteriaceae</taxon>
        <taxon>Ruicaihuangia</taxon>
    </lineage>
</organism>
<evidence type="ECO:0000259" key="1">
    <source>
        <dbReference type="Pfam" id="PF01266"/>
    </source>
</evidence>
<dbReference type="GO" id="GO:0005737">
    <property type="term" value="C:cytoplasm"/>
    <property type="evidence" value="ECO:0007669"/>
    <property type="project" value="TreeGrafter"/>
</dbReference>
<dbReference type="PANTHER" id="PTHR13847">
    <property type="entry name" value="SARCOSINE DEHYDROGENASE-RELATED"/>
    <property type="match status" value="1"/>
</dbReference>
<dbReference type="RefSeq" id="WP_281488560.1">
    <property type="nucleotide sequence ID" value="NZ_JASATX010000002.1"/>
</dbReference>
<keyword evidence="3" id="KW-1185">Reference proteome</keyword>
<sequence length="468" mass="51784">MTDLTARPRVNGDVSFWFAETAPGARRERLDRDLQADVVFVGAGYTSLWGAYYLKQAKPELDIVILERETAGFGASSRNGGWLSYGLPGQASRYAKSHGKQSVVDFQREIFGTIDEVLRVAAVEGIDADLAKDGEIAIATNAAQRARLRAEFEGAAEWGFGADDLRWVEGRELDDFARLEGGTAGLWSPHCARVQPAKLARGLADAVERMGVRIYENTGVSEIRPREAVTVDGHTVRADYIVRGTEGFTPSLKGQKRDWLPKLSSMIVTEPLGDRVIDEIFWSSSVMVRDAAHFFCYIHKTAENRIALGGPGVPYLWGSRTDDHGKTAERSVRELHQALLRLFPMLADARIDHTWTGVLGIPRDWSATVSVDHEQGVAVAGGYVGDGVSSTNLAGRTLRDLILREDTELTRMPWVNKRIRKWEPEPLRWVALNGMYSIYSLADRLEARSDSARTSFLATAANIVTGRH</sequence>
<feature type="domain" description="FAD dependent oxidoreductase" evidence="1">
    <location>
        <begin position="37"/>
        <end position="401"/>
    </location>
</feature>
<dbReference type="Gene3D" id="3.30.9.10">
    <property type="entry name" value="D-Amino Acid Oxidase, subunit A, domain 2"/>
    <property type="match status" value="1"/>
</dbReference>